<accession>A0AAN7B6R1</accession>
<dbReference type="GO" id="GO:0016787">
    <property type="term" value="F:hydrolase activity"/>
    <property type="evidence" value="ECO:0007669"/>
    <property type="project" value="UniProtKB-KW"/>
</dbReference>
<feature type="domain" description="AB hydrolase-1" evidence="3">
    <location>
        <begin position="47"/>
        <end position="338"/>
    </location>
</feature>
<dbReference type="InterPro" id="IPR000073">
    <property type="entry name" value="AB_hydrolase_1"/>
</dbReference>
<dbReference type="EMBL" id="MU858118">
    <property type="protein sequence ID" value="KAK4212933.1"/>
    <property type="molecule type" value="Genomic_DNA"/>
</dbReference>
<reference evidence="4" key="1">
    <citation type="journal article" date="2023" name="Mol. Phylogenet. Evol.">
        <title>Genome-scale phylogeny and comparative genomics of the fungal order Sordariales.</title>
        <authorList>
            <person name="Hensen N."/>
            <person name="Bonometti L."/>
            <person name="Westerberg I."/>
            <person name="Brannstrom I.O."/>
            <person name="Guillou S."/>
            <person name="Cros-Aarteil S."/>
            <person name="Calhoun S."/>
            <person name="Haridas S."/>
            <person name="Kuo A."/>
            <person name="Mondo S."/>
            <person name="Pangilinan J."/>
            <person name="Riley R."/>
            <person name="LaButti K."/>
            <person name="Andreopoulos B."/>
            <person name="Lipzen A."/>
            <person name="Chen C."/>
            <person name="Yan M."/>
            <person name="Daum C."/>
            <person name="Ng V."/>
            <person name="Clum A."/>
            <person name="Steindorff A."/>
            <person name="Ohm R.A."/>
            <person name="Martin F."/>
            <person name="Silar P."/>
            <person name="Natvig D.O."/>
            <person name="Lalanne C."/>
            <person name="Gautier V."/>
            <person name="Ament-Velasquez S.L."/>
            <person name="Kruys A."/>
            <person name="Hutchinson M.I."/>
            <person name="Powell A.J."/>
            <person name="Barry K."/>
            <person name="Miller A.N."/>
            <person name="Grigoriev I.V."/>
            <person name="Debuchy R."/>
            <person name="Gladieux P."/>
            <person name="Hiltunen Thoren M."/>
            <person name="Johannesson H."/>
        </authorList>
    </citation>
    <scope>NUCLEOTIDE SEQUENCE</scope>
    <source>
        <strain evidence="4">PSN293</strain>
    </source>
</reference>
<dbReference type="Pfam" id="PF00561">
    <property type="entry name" value="Abhydrolase_1"/>
    <property type="match status" value="1"/>
</dbReference>
<reference evidence="4" key="2">
    <citation type="submission" date="2023-05" db="EMBL/GenBank/DDBJ databases">
        <authorList>
            <consortium name="Lawrence Berkeley National Laboratory"/>
            <person name="Steindorff A."/>
            <person name="Hensen N."/>
            <person name="Bonometti L."/>
            <person name="Westerberg I."/>
            <person name="Brannstrom I.O."/>
            <person name="Guillou S."/>
            <person name="Cros-Aarteil S."/>
            <person name="Calhoun S."/>
            <person name="Haridas S."/>
            <person name="Kuo A."/>
            <person name="Mondo S."/>
            <person name="Pangilinan J."/>
            <person name="Riley R."/>
            <person name="Labutti K."/>
            <person name="Andreopoulos B."/>
            <person name="Lipzen A."/>
            <person name="Chen C."/>
            <person name="Yanf M."/>
            <person name="Daum C."/>
            <person name="Ng V."/>
            <person name="Clum A."/>
            <person name="Ohm R."/>
            <person name="Martin F."/>
            <person name="Silar P."/>
            <person name="Natvig D."/>
            <person name="Lalanne C."/>
            <person name="Gautier V."/>
            <person name="Ament-Velasquez S.L."/>
            <person name="Kruys A."/>
            <person name="Hutchinson M.I."/>
            <person name="Powell A.J."/>
            <person name="Barry K."/>
            <person name="Miller A.N."/>
            <person name="Grigoriev I.V."/>
            <person name="Debuchy R."/>
            <person name="Gladieux P."/>
            <person name="Thoren M.H."/>
            <person name="Johannesson H."/>
        </authorList>
    </citation>
    <scope>NUCLEOTIDE SEQUENCE</scope>
    <source>
        <strain evidence="4">PSN293</strain>
    </source>
</reference>
<dbReference type="InterPro" id="IPR029058">
    <property type="entry name" value="AB_hydrolase_fold"/>
</dbReference>
<dbReference type="PANTHER" id="PTHR43329">
    <property type="entry name" value="EPOXIDE HYDROLASE"/>
    <property type="match status" value="1"/>
</dbReference>
<comment type="caution">
    <text evidence="4">The sequence shown here is derived from an EMBL/GenBank/DDBJ whole genome shotgun (WGS) entry which is preliminary data.</text>
</comment>
<evidence type="ECO:0000313" key="4">
    <source>
        <dbReference type="EMBL" id="KAK4212933.1"/>
    </source>
</evidence>
<comment type="similarity">
    <text evidence="2">Belongs to the AB hydrolase superfamily. Epoxide hydrolase family.</text>
</comment>
<dbReference type="SUPFAM" id="SSF53474">
    <property type="entry name" value="alpha/beta-Hydrolases"/>
    <property type="match status" value="1"/>
</dbReference>
<name>A0AAN7B6R1_9PEZI</name>
<dbReference type="Gene3D" id="3.40.50.1820">
    <property type="entry name" value="alpha/beta hydrolase"/>
    <property type="match status" value="1"/>
</dbReference>
<sequence length="364" mass="40469">MSSPADKITPSDPRVEHRTYTTKCSGVKYHYLLADPKKSTGVEAAGTVLLIHGWPDLAYGWRYQIPYLLSLNLRVVVPDMIGYGQTAAPQSLPLYSTKSVSDDMAELMARSVLANSPNKRFILGGHDWGGFFVWRMVLYYPYLIQGVFSVCTPYSPPREMELDLEAITKFVPNFKYQLQLASGVVDDHVSTRERLAKFFNAIYGGRTPEGKTAFTSEKGIDFDALEQVGPSPLLSEEDVAFYVDEYMRHAEEGDGGDKPLRGPLNWYRTTKLKWEEELPLAQAKVGTVEKKIPNPALMINASKDVALPPSMSMGMERFFENLSVKEVPTSHWALVEDPAGVNGFIGEFVKGVLEKEGGAIKASI</sequence>
<dbReference type="AlphaFoldDB" id="A0AAN7B6R1"/>
<keyword evidence="1 4" id="KW-0378">Hydrolase</keyword>
<keyword evidence="5" id="KW-1185">Reference proteome</keyword>
<evidence type="ECO:0000259" key="3">
    <source>
        <dbReference type="Pfam" id="PF00561"/>
    </source>
</evidence>
<dbReference type="PRINTS" id="PR00412">
    <property type="entry name" value="EPOXHYDRLASE"/>
</dbReference>
<evidence type="ECO:0000256" key="1">
    <source>
        <dbReference type="ARBA" id="ARBA00022801"/>
    </source>
</evidence>
<protein>
    <submittedName>
        <fullName evidence="4">Alpha/Beta hydrolase protein</fullName>
    </submittedName>
</protein>
<organism evidence="4 5">
    <name type="scientific">Rhypophila decipiens</name>
    <dbReference type="NCBI Taxonomy" id="261697"/>
    <lineage>
        <taxon>Eukaryota</taxon>
        <taxon>Fungi</taxon>
        <taxon>Dikarya</taxon>
        <taxon>Ascomycota</taxon>
        <taxon>Pezizomycotina</taxon>
        <taxon>Sordariomycetes</taxon>
        <taxon>Sordariomycetidae</taxon>
        <taxon>Sordariales</taxon>
        <taxon>Naviculisporaceae</taxon>
        <taxon>Rhypophila</taxon>
    </lineage>
</organism>
<proteinExistence type="inferred from homology"/>
<evidence type="ECO:0000256" key="2">
    <source>
        <dbReference type="ARBA" id="ARBA00038334"/>
    </source>
</evidence>
<evidence type="ECO:0000313" key="5">
    <source>
        <dbReference type="Proteomes" id="UP001301769"/>
    </source>
</evidence>
<dbReference type="Proteomes" id="UP001301769">
    <property type="component" value="Unassembled WGS sequence"/>
</dbReference>
<gene>
    <name evidence="4" type="ORF">QBC37DRAFT_183787</name>
</gene>
<dbReference type="InterPro" id="IPR000639">
    <property type="entry name" value="Epox_hydrolase-like"/>
</dbReference>